<reference evidence="4" key="1">
    <citation type="submission" date="2021-03" db="EMBL/GenBank/DDBJ databases">
        <title>Comparative genomics and phylogenomic investigation of the class Geoglossomycetes provide insights into ecological specialization and systematics.</title>
        <authorList>
            <person name="Melie T."/>
            <person name="Pirro S."/>
            <person name="Miller A.N."/>
            <person name="Quandt A."/>
        </authorList>
    </citation>
    <scope>NUCLEOTIDE SEQUENCE</scope>
    <source>
        <strain evidence="4">CAQ_001_2017</strain>
    </source>
</reference>
<dbReference type="PANTHER" id="PTHR10039">
    <property type="entry name" value="AMELOGENIN"/>
    <property type="match status" value="1"/>
</dbReference>
<dbReference type="Proteomes" id="UP000750711">
    <property type="component" value="Unassembled WGS sequence"/>
</dbReference>
<dbReference type="InterPro" id="IPR027417">
    <property type="entry name" value="P-loop_NTPase"/>
</dbReference>
<proteinExistence type="predicted"/>
<keyword evidence="5" id="KW-1185">Reference proteome</keyword>
<sequence>MLLTGLAKPLSSEWQKCFQNLERDCIQVQRLAQVTEANIRKQRDLKLTDEKQGERRRRIAEWIKAGEDDAKLDVRMDIQKYLELHQPGTCTWLYEDSAFKHWRDVTTNTATWYVAGPGSGKTILCAALTKHLQASGLRTISFFFSFSDPSKGRVMTALRSLALQLLALSDTIPDVVLKMYESDVLTLQTEDTAIVVLQAFLKQTSRVHIILDGLDECSDRSLMKTVFFRLMTSDTYGLVKWFYSSRDEPDLRSLTQQIGASRIAASREHVMVDIEKYISEHTTLSDDQFGCIHYWTAASEGNFLWISLMLRILIGTDLTCNEDIQQELEKFPKGLVGCYVRSLQQLSSRPESHQELARGAEDHSSMRVPWSSLVEDLCAPLVIFDRGSKGCQKDPVLKLSHKSVQDFFTEIPTLGIPDTLHKYSVNLKTADLEFGHICLTYLSYARYQKAQDVLVLLDEGSEEHAFLKYAATFWFQHLIRADHSDLLFTEVERFVRSPAFWTCVIVQSKVAPHLFAVLTEGKTGCYRMSPVGPSRPNAHTGVSFSLPLPDWLDEYGPPGAAIIQDFLTYIKEWHPVLTRYPEAVGQCSTDAVCSNTFYGCNPLQSERVRIHQLCSPGIPKGRIVDTRLESCKGECSAVVLIDLPADSTSDSGIQLLRVTLHGNAGCELQSQEQNLRPVKVCGGIPKSARSNRTLYMDFGEDLESTLWILDPNDLSFTQYHGSKRNTFKAQADLEGPTDIPWSVDAKSDEYLSIRGRALAYHCSKPSDKPDEVDSGYASSPNLDSESDSESEPGSKSESFHCLAIAHKNSPPIWFTWQNEIHAQLQISCAFHPVESLAVWSHAPHELCIADLHTGDISSGVIPEPVGVQFRYALAVYKELRFSSCGKLLYYLLCSFTDDSPGKTCSITLSTWHFTTRKGEVSPLQRSCPAQHITYRFFAPNNALSPPFILTHWDPEHLYIALPTLSCSPKTVRIALQRETNTADFSSGSFQTLKSPIYFPSSTPCRNPQITVQKLLPRPNQANVEPSEYLFLSLNAQQTQNQEVHGALPALPPIVMTWFISGSDGWRDWDCEQDGQSEELTR</sequence>
<feature type="domain" description="Nephrocystin 3-like N-terminal" evidence="3">
    <location>
        <begin position="88"/>
        <end position="246"/>
    </location>
</feature>
<feature type="non-terminal residue" evidence="4">
    <location>
        <position position="1081"/>
    </location>
</feature>
<dbReference type="InterPro" id="IPR056884">
    <property type="entry name" value="NPHP3-like_N"/>
</dbReference>
<dbReference type="EMBL" id="JAGHQM010000254">
    <property type="protein sequence ID" value="KAH0563098.1"/>
    <property type="molecule type" value="Genomic_DNA"/>
</dbReference>
<evidence type="ECO:0000256" key="2">
    <source>
        <dbReference type="SAM" id="MobiDB-lite"/>
    </source>
</evidence>
<dbReference type="Pfam" id="PF24883">
    <property type="entry name" value="NPHP3_N"/>
    <property type="match status" value="1"/>
</dbReference>
<accession>A0A9P8LEY8</accession>
<evidence type="ECO:0000313" key="5">
    <source>
        <dbReference type="Proteomes" id="UP000750711"/>
    </source>
</evidence>
<dbReference type="Gene3D" id="3.40.50.300">
    <property type="entry name" value="P-loop containing nucleotide triphosphate hydrolases"/>
    <property type="match status" value="1"/>
</dbReference>
<gene>
    <name evidence="4" type="ORF">GP486_002340</name>
</gene>
<protein>
    <recommendedName>
        <fullName evidence="3">Nephrocystin 3-like N-terminal domain-containing protein</fullName>
    </recommendedName>
</protein>
<keyword evidence="1" id="KW-0677">Repeat</keyword>
<evidence type="ECO:0000313" key="4">
    <source>
        <dbReference type="EMBL" id="KAH0563098.1"/>
    </source>
</evidence>
<organism evidence="4 5">
    <name type="scientific">Trichoglossum hirsutum</name>
    <dbReference type="NCBI Taxonomy" id="265104"/>
    <lineage>
        <taxon>Eukaryota</taxon>
        <taxon>Fungi</taxon>
        <taxon>Dikarya</taxon>
        <taxon>Ascomycota</taxon>
        <taxon>Pezizomycotina</taxon>
        <taxon>Geoglossomycetes</taxon>
        <taxon>Geoglossales</taxon>
        <taxon>Geoglossaceae</taxon>
        <taxon>Trichoglossum</taxon>
    </lineage>
</organism>
<dbReference type="SUPFAM" id="SSF52540">
    <property type="entry name" value="P-loop containing nucleoside triphosphate hydrolases"/>
    <property type="match status" value="1"/>
</dbReference>
<evidence type="ECO:0000256" key="1">
    <source>
        <dbReference type="ARBA" id="ARBA00022737"/>
    </source>
</evidence>
<feature type="region of interest" description="Disordered" evidence="2">
    <location>
        <begin position="762"/>
        <end position="795"/>
    </location>
</feature>
<name>A0A9P8LEY8_9PEZI</name>
<comment type="caution">
    <text evidence="4">The sequence shown here is derived from an EMBL/GenBank/DDBJ whole genome shotgun (WGS) entry which is preliminary data.</text>
</comment>
<dbReference type="AlphaFoldDB" id="A0A9P8LEY8"/>
<evidence type="ECO:0000259" key="3">
    <source>
        <dbReference type="Pfam" id="PF24883"/>
    </source>
</evidence>